<dbReference type="AlphaFoldDB" id="A0A5Q4ZGG6"/>
<accession>A0A5Q4ZGG6</accession>
<evidence type="ECO:0000313" key="3">
    <source>
        <dbReference type="Proteomes" id="UP000325811"/>
    </source>
</evidence>
<keyword evidence="1" id="KW-1133">Transmembrane helix</keyword>
<reference evidence="2 3" key="1">
    <citation type="submission" date="2019-08" db="EMBL/GenBank/DDBJ databases">
        <authorList>
            <person name="Herpell B J."/>
        </authorList>
    </citation>
    <scope>NUCLEOTIDE SEQUENCE [LARGE SCALE GENOMIC DNA]</scope>
    <source>
        <strain evidence="3">Msb3</strain>
    </source>
</reference>
<keyword evidence="1" id="KW-0812">Transmembrane</keyword>
<evidence type="ECO:0000313" key="2">
    <source>
        <dbReference type="EMBL" id="VVD30811.1"/>
    </source>
</evidence>
<keyword evidence="3" id="KW-1185">Reference proteome</keyword>
<evidence type="ECO:0000256" key="1">
    <source>
        <dbReference type="SAM" id="Phobius"/>
    </source>
</evidence>
<name>A0A5Q4ZGG6_9BURK</name>
<proteinExistence type="predicted"/>
<dbReference type="EMBL" id="LR699553">
    <property type="protein sequence ID" value="VVD30811.1"/>
    <property type="molecule type" value="Genomic_DNA"/>
</dbReference>
<gene>
    <name evidence="2" type="ORF">PDMSB3_4367</name>
</gene>
<dbReference type="KEGG" id="pdio:PDMSB3_4367"/>
<feature type="transmembrane region" description="Helical" evidence="1">
    <location>
        <begin position="18"/>
        <end position="36"/>
    </location>
</feature>
<protein>
    <submittedName>
        <fullName evidence="2">Uncharacterized protein</fullName>
    </submittedName>
</protein>
<dbReference type="Proteomes" id="UP000325811">
    <property type="component" value="Chromosome I"/>
</dbReference>
<organism evidence="2 3">
    <name type="scientific">Paraburkholderia dioscoreae</name>
    <dbReference type="NCBI Taxonomy" id="2604047"/>
    <lineage>
        <taxon>Bacteria</taxon>
        <taxon>Pseudomonadati</taxon>
        <taxon>Pseudomonadota</taxon>
        <taxon>Betaproteobacteria</taxon>
        <taxon>Burkholderiales</taxon>
        <taxon>Burkholderiaceae</taxon>
        <taxon>Paraburkholderia</taxon>
    </lineage>
</organism>
<keyword evidence="1" id="KW-0472">Membrane</keyword>
<sequence length="58" mass="6634">MCDCAAPSPNKPRTHRSWYLALFIFCKYTVILSFLFSQLNDFVCNAPTARNKCSKSLN</sequence>